<dbReference type="SMART" id="SM00486">
    <property type="entry name" value="POLBc"/>
    <property type="match status" value="1"/>
</dbReference>
<keyword evidence="11 15" id="KW-0408">Iron</keyword>
<dbReference type="InterPro" id="IPR013697">
    <property type="entry name" value="DNA_pol_e_suA_C"/>
</dbReference>
<dbReference type="InterPro" id="IPR043502">
    <property type="entry name" value="DNA/RNA_pol_sf"/>
</dbReference>
<dbReference type="SUPFAM" id="SSF56672">
    <property type="entry name" value="DNA/RNA polymerases"/>
    <property type="match status" value="1"/>
</dbReference>
<dbReference type="CDD" id="cd05779">
    <property type="entry name" value="DNA_polB_epsilon_exo"/>
    <property type="match status" value="1"/>
</dbReference>
<evidence type="ECO:0000256" key="10">
    <source>
        <dbReference type="ARBA" id="ARBA00022932"/>
    </source>
</evidence>
<dbReference type="GO" id="GO:0003677">
    <property type="term" value="F:DNA binding"/>
    <property type="evidence" value="ECO:0007669"/>
    <property type="project" value="UniProtKB-KW"/>
</dbReference>
<dbReference type="InterPro" id="IPR012337">
    <property type="entry name" value="RNaseH-like_sf"/>
</dbReference>
<evidence type="ECO:0000256" key="1">
    <source>
        <dbReference type="ARBA" id="ARBA00004123"/>
    </source>
</evidence>
<sequence>MADDDLVSQDVFGKNSEQRLEIIRQRELIDAKFGYQRVNDTLQRTAWLVNVQSGEIFDELNKSISAATDFYFLDENGDRFKISYPVRPYLYVATSAGNECAVETYLTSKYHFIKVEHVEKEDLDLKNHLSGIRSKFLCISFPSTAEMSLFKKELMPQIRKNRDKLKNASEYTEMVSECFGGTRKVQDVDVNEHIVDIREYDLPYHMRVCIDKRLFVGLWYTVMGRDPCTLLPSIVRNTELVDPPDPVVCAYDIETTKLPLKFPDSEVDQIMMISYMIDGIGFLIINREIVSEDVEDFEYTPRPEFKGEFTVFNEKNEAAVIRKFFDHILRTRPSIIVTYNGDCFDWPFVEARANLHKIPMKEHIGFYKDSQDEYKHNNCIHMDAYRWVARDSYLPIGSQNLKATTKAKLRYDPLELEPELMLEMAKHQPKVLANYSVSDAVATYYLYMQYVHPFIFALCTIIPLGPDDVLRKGSGTLCEALLMVEAYHKNIIYPNKQIGEERKMTKDGHLLDSETYVGGHVEALESGVFRADIPCRFRLMPEALEDLKNKVRSTMQHTLTTEMSINMEDVVNFVEACEKVENQLEGLMVQNTLHEKPEIYHLDVGAMYPNIILTNRLQPPAVVTEETCLACVYNEKDAICKRKMDWQWRGELIPATRGEYDQLIQQLEQEKFGKPPRPFHALPRDERNKIEKKRIQVFLKHETLPKRLSMVITETRTTTICMRENAFYVDTVLAFRDRRYEYKAMLKNAKAAAASVPTDDLAGQKLAQSRVVLYESLQLAHKCILNSFYGYVMRRGSRWFSMEMAGIVCHTGANIIKEARILIDKIGRPLELDTDGIWCLLPSSFPSNITFNTKSGKSIVVSYPGAVLNELVKDKFTNDQYHTLDSEGKYNVSSENSIFFEVDGPYLAMILPAAKEEGKKLKKRYAVFNFDGTLAELKGFEVKRRGEALLSPKSMKMLLLKRIIGRNLPNEELFELIGENRSMSRKLEDYGSQKSTSITTAKRLSEFLGDDMVKNAGLACRFIVSNYPIDAPVTERTIPLAIFQAEPKITCHYLRKWTKNMNLSVDNIEVRELIDWTYYSERLGSTIQKIVTIPAALQGLPNPVPRVPHPKWLESRKKATVDLRAQPRITEMLKRQEKSAAENGPLRDPKTLTNNRKRTLQSENPLGEIDENCAVEIDDGLGIFSAHSHKRPCEKGIDVVGLTPGVVNDEGQQITSLDSVKNEFWMQPLRGKKFSRANKAVTFDSLNRTGDLGVTPEKKTLQRLMRRDARVSSQPAEQQDTSVLRSLSRRERLLNDSNWQIIQINETKFPGQFTVFAIVDSSLRTFNMTVERTFYVDDVRPRDTNIGKLVQKSLPKMRPSSYLYEYSVDEAHFAMRLNEFNAEMCSARINGIYETEVPLLFKAIVQLGCTCKPNSSKTTSISSNIFRRIDKTEANYVDRSLVRVFFFYEFSHGARSVMAFFSPSTLQGVIVIVNRSKVDVANLDNLYKIELQKFINRQGESDLDTRCREISVKLVQATTLRDGSQQLQNLLKSMKLSQNDPAIFCIQSSRNSSQLSKEFPWLNGFPQIRIRVLEPPSIINVLDWANVMTKRATQHFFNSFIQLRDYWFMAHHAGIPVGNIPDDIATTSLDIFYARQLQLRVCQPSTLGYCIFKPDFGGKEIDDLRLGNDWESTSFGKSFCIYNQETFETKNIVVSLSLGAVAVSALLHNSRIIEAEGISEAVSFTSGNMKMSIEDAMSHRLALTNYDEAAASSGSLKVLKEVFHELIRDIFYGKNELFADLLICNMHRWIRNPDSLLYNPAICSAVSILMRKLCLLLVAEINRLGGKVIHCSFTKIVLSTNRSKINMAKAFVDSLIVSLSQKSTFSSLNIHIHSFSTMFLWIDSTNYAFIKCSENESTEEIPVRLNFAMSEGLPKEGGCLESFSNITIGYLVLLHKKVLQAEMSDEEFEEYCNKILMDEIAPNLFELTMKLTQMRQELNTREELRLPNFRSSDIPLDFVKCICKVLSVNQLISKDVENLRTQLMRILQVDDASPISVWVPPPVSVVFEHVFCKKCNQAGELHICAKAEIISADNEPLPFNCSLCHANLQSDQIEEMLMERTSKMVLSFTLQDLKCSVCKRIGVNYLPSHCQDCNNKLERTISLEAFRMNIVVVRRVARRHSLKNLQYYVDEICKHNGL</sequence>
<dbReference type="Gene3D" id="3.30.342.10">
    <property type="entry name" value="DNA Polymerase, chain B, domain 1"/>
    <property type="match status" value="1"/>
</dbReference>
<evidence type="ECO:0000313" key="17">
    <source>
        <dbReference type="Proteomes" id="UP000887574"/>
    </source>
</evidence>
<dbReference type="Pfam" id="PF00136">
    <property type="entry name" value="DNA_pol_B"/>
    <property type="match status" value="1"/>
</dbReference>
<dbReference type="PANTHER" id="PTHR10670">
    <property type="entry name" value="DNA POLYMERASE EPSILON CATALYTIC SUBUNIT A"/>
    <property type="match status" value="1"/>
</dbReference>
<dbReference type="GO" id="GO:0000278">
    <property type="term" value="P:mitotic cell cycle"/>
    <property type="evidence" value="ECO:0007669"/>
    <property type="project" value="TreeGrafter"/>
</dbReference>
<dbReference type="GO" id="GO:0008310">
    <property type="term" value="F:single-stranded DNA 3'-5' DNA exonuclease activity"/>
    <property type="evidence" value="ECO:0007669"/>
    <property type="project" value="TreeGrafter"/>
</dbReference>
<dbReference type="CDD" id="cd05535">
    <property type="entry name" value="POLBc_epsilon"/>
    <property type="match status" value="1"/>
</dbReference>
<dbReference type="GO" id="GO:0006287">
    <property type="term" value="P:base-excision repair, gap-filling"/>
    <property type="evidence" value="ECO:0007669"/>
    <property type="project" value="TreeGrafter"/>
</dbReference>
<name>A0A915CMU3_9BILA</name>
<dbReference type="InterPro" id="IPR055191">
    <property type="entry name" value="POL2_thumb"/>
</dbReference>
<evidence type="ECO:0000256" key="2">
    <source>
        <dbReference type="ARBA" id="ARBA00005755"/>
    </source>
</evidence>
<feature type="domain" description="DNA polymerase epsilon catalytic subunit A C-terminal" evidence="16">
    <location>
        <begin position="1482"/>
        <end position="1890"/>
    </location>
</feature>
<comment type="catalytic activity">
    <reaction evidence="15">
        <text>DNA(n) + a 2'-deoxyribonucleoside 5'-triphosphate = DNA(n+1) + diphosphate</text>
        <dbReference type="Rhea" id="RHEA:22508"/>
        <dbReference type="Rhea" id="RHEA-COMP:17339"/>
        <dbReference type="Rhea" id="RHEA-COMP:17340"/>
        <dbReference type="ChEBI" id="CHEBI:33019"/>
        <dbReference type="ChEBI" id="CHEBI:61560"/>
        <dbReference type="ChEBI" id="CHEBI:173112"/>
        <dbReference type="EC" id="2.7.7.7"/>
    </reaction>
</comment>
<reference evidence="18" key="1">
    <citation type="submission" date="2022-11" db="UniProtKB">
        <authorList>
            <consortium name="WormBaseParasite"/>
        </authorList>
    </citation>
    <scope>IDENTIFICATION</scope>
</reference>
<comment type="function">
    <text evidence="15">DNA polymerase II participates in chromosomal DNA replication.</text>
</comment>
<dbReference type="SMART" id="SM01159">
    <property type="entry name" value="DUF1744"/>
    <property type="match status" value="1"/>
</dbReference>
<proteinExistence type="inferred from homology"/>
<protein>
    <recommendedName>
        <fullName evidence="15">DNA polymerase epsilon catalytic subunit</fullName>
        <ecNumber evidence="15">2.7.7.7</ecNumber>
    </recommendedName>
</protein>
<dbReference type="GO" id="GO:0045004">
    <property type="term" value="P:DNA replication proofreading"/>
    <property type="evidence" value="ECO:0007669"/>
    <property type="project" value="TreeGrafter"/>
</dbReference>
<keyword evidence="7 15" id="KW-0479">Metal-binding</keyword>
<dbReference type="GO" id="GO:0006272">
    <property type="term" value="P:leading strand elongation"/>
    <property type="evidence" value="ECO:0007669"/>
    <property type="project" value="TreeGrafter"/>
</dbReference>
<dbReference type="InterPro" id="IPR006133">
    <property type="entry name" value="DNA-dir_DNA_pol_B_exonuc"/>
</dbReference>
<keyword evidence="6 15" id="KW-0235">DNA replication</keyword>
<comment type="cofactor">
    <cofactor evidence="15">
        <name>[4Fe-4S] cluster</name>
        <dbReference type="ChEBI" id="CHEBI:49883"/>
    </cofactor>
</comment>
<keyword evidence="17" id="KW-1185">Reference proteome</keyword>
<dbReference type="Proteomes" id="UP000887574">
    <property type="component" value="Unplaced"/>
</dbReference>
<organism evidence="17 18">
    <name type="scientific">Ditylenchus dipsaci</name>
    <dbReference type="NCBI Taxonomy" id="166011"/>
    <lineage>
        <taxon>Eukaryota</taxon>
        <taxon>Metazoa</taxon>
        <taxon>Ecdysozoa</taxon>
        <taxon>Nematoda</taxon>
        <taxon>Chromadorea</taxon>
        <taxon>Rhabditida</taxon>
        <taxon>Tylenchina</taxon>
        <taxon>Tylenchomorpha</taxon>
        <taxon>Sphaerularioidea</taxon>
        <taxon>Anguinidae</taxon>
        <taxon>Anguininae</taxon>
        <taxon>Ditylenchus</taxon>
    </lineage>
</organism>
<keyword evidence="9 15" id="KW-0862">Zinc</keyword>
<evidence type="ECO:0000256" key="12">
    <source>
        <dbReference type="ARBA" id="ARBA00023014"/>
    </source>
</evidence>
<dbReference type="Pfam" id="PF03104">
    <property type="entry name" value="DNA_pol_B_exo1"/>
    <property type="match status" value="1"/>
</dbReference>
<evidence type="ECO:0000256" key="7">
    <source>
        <dbReference type="ARBA" id="ARBA00022723"/>
    </source>
</evidence>
<dbReference type="FunFam" id="3.90.1600.10:FF:000006">
    <property type="entry name" value="DNA polymerase epsilon catalytic subunit"/>
    <property type="match status" value="1"/>
</dbReference>
<dbReference type="InterPro" id="IPR023211">
    <property type="entry name" value="DNA_pol_palm_dom_sf"/>
</dbReference>
<evidence type="ECO:0000256" key="14">
    <source>
        <dbReference type="ARBA" id="ARBA00023242"/>
    </source>
</evidence>
<keyword evidence="4 15" id="KW-0808">Transferase</keyword>
<dbReference type="PANTHER" id="PTHR10670:SF0">
    <property type="entry name" value="DNA POLYMERASE EPSILON CATALYTIC SUBUNIT A"/>
    <property type="match status" value="1"/>
</dbReference>
<evidence type="ECO:0000256" key="13">
    <source>
        <dbReference type="ARBA" id="ARBA00023125"/>
    </source>
</evidence>
<dbReference type="InterPro" id="IPR006134">
    <property type="entry name" value="DNA-dir_DNA_pol_B_multi_dom"/>
</dbReference>
<dbReference type="GO" id="GO:0000166">
    <property type="term" value="F:nucleotide binding"/>
    <property type="evidence" value="ECO:0007669"/>
    <property type="project" value="InterPro"/>
</dbReference>
<dbReference type="InterPro" id="IPR029703">
    <property type="entry name" value="POL2"/>
</dbReference>
<dbReference type="GO" id="GO:0003887">
    <property type="term" value="F:DNA-directed DNA polymerase activity"/>
    <property type="evidence" value="ECO:0007669"/>
    <property type="project" value="UniProtKB-KW"/>
</dbReference>
<dbReference type="Pfam" id="PF08490">
    <property type="entry name" value="DUF1744"/>
    <property type="match status" value="1"/>
</dbReference>
<evidence type="ECO:0000259" key="16">
    <source>
        <dbReference type="SMART" id="SM01159"/>
    </source>
</evidence>
<dbReference type="FunFam" id="3.30.420.10:FF:000010">
    <property type="entry name" value="DNA polymerase epsilon catalytic subunit"/>
    <property type="match status" value="1"/>
</dbReference>
<dbReference type="InterPro" id="IPR036397">
    <property type="entry name" value="RNaseH_sf"/>
</dbReference>
<dbReference type="SUPFAM" id="SSF53098">
    <property type="entry name" value="Ribonuclease H-like"/>
    <property type="match status" value="1"/>
</dbReference>
<dbReference type="GO" id="GO:0008622">
    <property type="term" value="C:epsilon DNA polymerase complex"/>
    <property type="evidence" value="ECO:0007669"/>
    <property type="project" value="InterPro"/>
</dbReference>
<evidence type="ECO:0000256" key="6">
    <source>
        <dbReference type="ARBA" id="ARBA00022705"/>
    </source>
</evidence>
<dbReference type="WBParaSite" id="jg10646">
    <property type="protein sequence ID" value="jg10646"/>
    <property type="gene ID" value="jg10646"/>
</dbReference>
<accession>A0A915CMU3</accession>
<evidence type="ECO:0000256" key="3">
    <source>
        <dbReference type="ARBA" id="ARBA00022485"/>
    </source>
</evidence>
<keyword evidence="13 15" id="KW-0238">DNA-binding</keyword>
<evidence type="ECO:0000256" key="9">
    <source>
        <dbReference type="ARBA" id="ARBA00022833"/>
    </source>
</evidence>
<dbReference type="InterPro" id="IPR054475">
    <property type="entry name" value="Znf-DPOE"/>
</dbReference>
<dbReference type="GO" id="GO:0051539">
    <property type="term" value="F:4 iron, 4 sulfur cluster binding"/>
    <property type="evidence" value="ECO:0007669"/>
    <property type="project" value="UniProtKB-KW"/>
</dbReference>
<evidence type="ECO:0000313" key="18">
    <source>
        <dbReference type="WBParaSite" id="jg10646"/>
    </source>
</evidence>
<keyword evidence="8 15" id="KW-0863">Zinc-finger</keyword>
<dbReference type="Pfam" id="PF23250">
    <property type="entry name" value="zf_DPOE_2"/>
    <property type="match status" value="1"/>
</dbReference>
<dbReference type="Pfam" id="PF22912">
    <property type="entry name" value="zf-DPOE"/>
    <property type="match status" value="1"/>
</dbReference>
<dbReference type="GO" id="GO:0006297">
    <property type="term" value="P:nucleotide-excision repair, DNA gap filling"/>
    <property type="evidence" value="ECO:0007669"/>
    <property type="project" value="TreeGrafter"/>
</dbReference>
<comment type="subcellular location">
    <subcellularLocation>
        <location evidence="1 15">Nucleus</location>
    </subcellularLocation>
</comment>
<keyword evidence="5 15" id="KW-0548">Nucleotidyltransferase</keyword>
<evidence type="ECO:0000256" key="4">
    <source>
        <dbReference type="ARBA" id="ARBA00022679"/>
    </source>
</evidence>
<dbReference type="EC" id="2.7.7.7" evidence="15"/>
<evidence type="ECO:0000256" key="8">
    <source>
        <dbReference type="ARBA" id="ARBA00022771"/>
    </source>
</evidence>
<dbReference type="Gene3D" id="3.30.420.10">
    <property type="entry name" value="Ribonuclease H-like superfamily/Ribonuclease H"/>
    <property type="match status" value="1"/>
</dbReference>
<dbReference type="GO" id="GO:0008270">
    <property type="term" value="F:zinc ion binding"/>
    <property type="evidence" value="ECO:0007669"/>
    <property type="project" value="UniProtKB-KW"/>
</dbReference>
<comment type="similarity">
    <text evidence="2 15">Belongs to the DNA polymerase type-B family.</text>
</comment>
<keyword evidence="14 15" id="KW-0539">Nucleus</keyword>
<evidence type="ECO:0000256" key="15">
    <source>
        <dbReference type="RuleBase" id="RU365029"/>
    </source>
</evidence>
<dbReference type="InterPro" id="IPR006172">
    <property type="entry name" value="DNA-dir_DNA_pol_B"/>
</dbReference>
<dbReference type="Pfam" id="PF22634">
    <property type="entry name" value="POL2_thumb"/>
    <property type="match status" value="1"/>
</dbReference>
<evidence type="ECO:0000256" key="5">
    <source>
        <dbReference type="ARBA" id="ARBA00022695"/>
    </source>
</evidence>
<keyword evidence="12 15" id="KW-0411">Iron-sulfur</keyword>
<evidence type="ECO:0000256" key="11">
    <source>
        <dbReference type="ARBA" id="ARBA00023004"/>
    </source>
</evidence>
<keyword evidence="3 15" id="KW-0004">4Fe-4S</keyword>
<dbReference type="Gene3D" id="3.90.1600.10">
    <property type="entry name" value="Palm domain of DNA polymerase"/>
    <property type="match status" value="1"/>
</dbReference>
<keyword evidence="10 15" id="KW-0239">DNA-directed DNA polymerase</keyword>